<gene>
    <name evidence="2" type="ORF">ASAP_1281</name>
</gene>
<reference evidence="2 3" key="1">
    <citation type="journal article" date="2014" name="Genome Biol. Evol.">
        <title>Acetic acid bacteria genomes reveal functional traits for adaptation to life in insect guts.</title>
        <authorList>
            <person name="Chouaia B."/>
            <person name="Gaiarsa S."/>
            <person name="Crotti E."/>
            <person name="Comandatore F."/>
            <person name="Degli Esposti M."/>
            <person name="Ricci I."/>
            <person name="Alma A."/>
            <person name="Favia G."/>
            <person name="Bandi C."/>
            <person name="Daffonchio D."/>
        </authorList>
    </citation>
    <scope>NUCLEOTIDE SEQUENCE [LARGE SCALE GENOMIC DNA]</scope>
    <source>
        <strain evidence="2 3">SF2.1</strain>
    </source>
</reference>
<sequence length="47" mass="5372">MRQAFRLSCEGPQREARHAAPPMTRQSFLAGCAFSLRQPVMIHRHHG</sequence>
<evidence type="ECO:0000313" key="3">
    <source>
        <dbReference type="Proteomes" id="UP000027583"/>
    </source>
</evidence>
<evidence type="ECO:0000313" key="2">
    <source>
        <dbReference type="EMBL" id="CDG39326.1"/>
    </source>
</evidence>
<dbReference type="Proteomes" id="UP000027583">
    <property type="component" value="Unassembled WGS sequence"/>
</dbReference>
<proteinExistence type="predicted"/>
<reference evidence="2 3" key="2">
    <citation type="journal article" date="2014" name="PLoS ONE">
        <title>Evolution of mitochondria reconstructed from the energy metabolism of living bacteria.</title>
        <authorList>
            <person name="Degli Esposti M."/>
            <person name="Chouaia B."/>
            <person name="Comandatore F."/>
            <person name="Crotti E."/>
            <person name="Sassera D."/>
            <person name="Lievens P.M."/>
            <person name="Daffonchio D."/>
            <person name="Bandi C."/>
        </authorList>
    </citation>
    <scope>NUCLEOTIDE SEQUENCE [LARGE SCALE GENOMIC DNA]</scope>
    <source>
        <strain evidence="2 3">SF2.1</strain>
    </source>
</reference>
<name>A0A060QJA6_9PROT</name>
<protein>
    <submittedName>
        <fullName evidence="2">Uncharacterized protein</fullName>
    </submittedName>
</protein>
<accession>A0A060QJA6</accession>
<evidence type="ECO:0000256" key="1">
    <source>
        <dbReference type="SAM" id="MobiDB-lite"/>
    </source>
</evidence>
<dbReference type="EMBL" id="CBLX010000009">
    <property type="protein sequence ID" value="CDG39326.1"/>
    <property type="molecule type" value="Genomic_DNA"/>
</dbReference>
<feature type="region of interest" description="Disordered" evidence="1">
    <location>
        <begin position="1"/>
        <end position="21"/>
    </location>
</feature>
<organism evidence="2 3">
    <name type="scientific">Asaia bogorensis</name>
    <dbReference type="NCBI Taxonomy" id="91915"/>
    <lineage>
        <taxon>Bacteria</taxon>
        <taxon>Pseudomonadati</taxon>
        <taxon>Pseudomonadota</taxon>
        <taxon>Alphaproteobacteria</taxon>
        <taxon>Acetobacterales</taxon>
        <taxon>Acetobacteraceae</taxon>
        <taxon>Asaia</taxon>
    </lineage>
</organism>
<comment type="caution">
    <text evidence="2">The sequence shown here is derived from an EMBL/GenBank/DDBJ whole genome shotgun (WGS) entry which is preliminary data.</text>
</comment>
<dbReference type="AlphaFoldDB" id="A0A060QJA6"/>